<evidence type="ECO:0000313" key="2">
    <source>
        <dbReference type="EMBL" id="MBB5960828.1"/>
    </source>
</evidence>
<feature type="transmembrane region" description="Helical" evidence="1">
    <location>
        <begin position="33"/>
        <end position="53"/>
    </location>
</feature>
<proteinExistence type="predicted"/>
<reference evidence="2 3" key="1">
    <citation type="submission" date="2020-08" db="EMBL/GenBank/DDBJ databases">
        <title>Genomic Encyclopedia of Type Strains, Phase III (KMG-III): the genomes of soil and plant-associated and newly described type strains.</title>
        <authorList>
            <person name="Whitman W."/>
        </authorList>
    </citation>
    <scope>NUCLEOTIDE SEQUENCE [LARGE SCALE GENOMIC DNA]</scope>
    <source>
        <strain evidence="2 3">CECT 3303</strain>
    </source>
</reference>
<dbReference type="EMBL" id="JACHJJ010000001">
    <property type="protein sequence ID" value="MBB5960828.1"/>
    <property type="molecule type" value="Genomic_DNA"/>
</dbReference>
<feature type="transmembrane region" description="Helical" evidence="1">
    <location>
        <begin position="7"/>
        <end position="27"/>
    </location>
</feature>
<sequence length="55" mass="5732">MGRTVMAVLGGVLALYVVFGLVLPALFGLFKFLFVLAAVAFLVVAGVTVAARFSK</sequence>
<evidence type="ECO:0000313" key="3">
    <source>
        <dbReference type="Proteomes" id="UP000562352"/>
    </source>
</evidence>
<keyword evidence="3" id="KW-1185">Reference proteome</keyword>
<dbReference type="AlphaFoldDB" id="A0A841CXH2"/>
<evidence type="ECO:0000256" key="1">
    <source>
        <dbReference type="SAM" id="Phobius"/>
    </source>
</evidence>
<dbReference type="RefSeq" id="WP_184938379.1">
    <property type="nucleotide sequence ID" value="NZ_BAAAWZ010000001.1"/>
</dbReference>
<organism evidence="2 3">
    <name type="scientific">Planomonospora venezuelensis</name>
    <dbReference type="NCBI Taxonomy" id="1999"/>
    <lineage>
        <taxon>Bacteria</taxon>
        <taxon>Bacillati</taxon>
        <taxon>Actinomycetota</taxon>
        <taxon>Actinomycetes</taxon>
        <taxon>Streptosporangiales</taxon>
        <taxon>Streptosporangiaceae</taxon>
        <taxon>Planomonospora</taxon>
    </lineage>
</organism>
<gene>
    <name evidence="2" type="ORF">FHS22_000066</name>
</gene>
<comment type="caution">
    <text evidence="2">The sequence shown here is derived from an EMBL/GenBank/DDBJ whole genome shotgun (WGS) entry which is preliminary data.</text>
</comment>
<keyword evidence="1" id="KW-1133">Transmembrane helix</keyword>
<dbReference type="Proteomes" id="UP000562352">
    <property type="component" value="Unassembled WGS sequence"/>
</dbReference>
<keyword evidence="1" id="KW-0812">Transmembrane</keyword>
<keyword evidence="1" id="KW-0472">Membrane</keyword>
<name>A0A841CXH2_PLAVE</name>
<protein>
    <submittedName>
        <fullName evidence="2">Uncharacterized protein</fullName>
    </submittedName>
</protein>
<accession>A0A841CXH2</accession>